<evidence type="ECO:0000256" key="8">
    <source>
        <dbReference type="SAM" id="Phobius"/>
    </source>
</evidence>
<keyword evidence="4 8" id="KW-1133">Transmembrane helix</keyword>
<evidence type="ECO:0000256" key="3">
    <source>
        <dbReference type="ARBA" id="ARBA00022692"/>
    </source>
</evidence>
<dbReference type="EMBL" id="JAHLQT010027705">
    <property type="protein sequence ID" value="KAG7162346.1"/>
    <property type="molecule type" value="Genomic_DNA"/>
</dbReference>
<evidence type="ECO:0000256" key="5">
    <source>
        <dbReference type="ARBA" id="ARBA00023136"/>
    </source>
</evidence>
<keyword evidence="10" id="KW-1185">Reference proteome</keyword>
<dbReference type="PANTHER" id="PTHR42643:SF24">
    <property type="entry name" value="IONOTROPIC RECEPTOR 60A"/>
    <property type="match status" value="1"/>
</dbReference>
<dbReference type="Proteomes" id="UP000747542">
    <property type="component" value="Unassembled WGS sequence"/>
</dbReference>
<evidence type="ECO:0000256" key="2">
    <source>
        <dbReference type="ARBA" id="ARBA00022475"/>
    </source>
</evidence>
<keyword evidence="3 8" id="KW-0812">Transmembrane</keyword>
<comment type="subcellular location">
    <subcellularLocation>
        <location evidence="1">Cell membrane</location>
        <topology evidence="1">Multi-pass membrane protein</topology>
    </subcellularLocation>
</comment>
<evidence type="ECO:0000313" key="10">
    <source>
        <dbReference type="Proteomes" id="UP000747542"/>
    </source>
</evidence>
<proteinExistence type="predicted"/>
<feature type="non-terminal residue" evidence="9">
    <location>
        <position position="1"/>
    </location>
</feature>
<dbReference type="PANTHER" id="PTHR42643">
    <property type="entry name" value="IONOTROPIC RECEPTOR 20A-RELATED"/>
    <property type="match status" value="1"/>
</dbReference>
<dbReference type="AlphaFoldDB" id="A0A8J5JQN5"/>
<feature type="transmembrane region" description="Helical" evidence="8">
    <location>
        <begin position="65"/>
        <end position="86"/>
    </location>
</feature>
<protein>
    <submittedName>
        <fullName evidence="9">Putative Glutamate receptor-like 86</fullName>
    </submittedName>
</protein>
<evidence type="ECO:0000256" key="6">
    <source>
        <dbReference type="ARBA" id="ARBA00023170"/>
    </source>
</evidence>
<gene>
    <name evidence="9" type="primary">Glrk-L86</name>
    <name evidence="9" type="ORF">Hamer_G007862</name>
</gene>
<keyword evidence="5 8" id="KW-0472">Membrane</keyword>
<evidence type="ECO:0000256" key="1">
    <source>
        <dbReference type="ARBA" id="ARBA00004651"/>
    </source>
</evidence>
<dbReference type="GO" id="GO:0005886">
    <property type="term" value="C:plasma membrane"/>
    <property type="evidence" value="ECO:0007669"/>
    <property type="project" value="UniProtKB-SubCell"/>
</dbReference>
<evidence type="ECO:0000256" key="7">
    <source>
        <dbReference type="ARBA" id="ARBA00023180"/>
    </source>
</evidence>
<dbReference type="InterPro" id="IPR052192">
    <property type="entry name" value="Insect_Ionotropic_Sensory_Rcpt"/>
</dbReference>
<organism evidence="9 10">
    <name type="scientific">Homarus americanus</name>
    <name type="common">American lobster</name>
    <dbReference type="NCBI Taxonomy" id="6706"/>
    <lineage>
        <taxon>Eukaryota</taxon>
        <taxon>Metazoa</taxon>
        <taxon>Ecdysozoa</taxon>
        <taxon>Arthropoda</taxon>
        <taxon>Crustacea</taxon>
        <taxon>Multicrustacea</taxon>
        <taxon>Malacostraca</taxon>
        <taxon>Eumalacostraca</taxon>
        <taxon>Eucarida</taxon>
        <taxon>Decapoda</taxon>
        <taxon>Pleocyemata</taxon>
        <taxon>Astacidea</taxon>
        <taxon>Nephropoidea</taxon>
        <taxon>Nephropidae</taxon>
        <taxon>Homarus</taxon>
    </lineage>
</organism>
<sequence>KGAPYYRRFHQMVLRLTDAGIIQHWTDDVIARRVKENRAAAALDPIATLSNEKEMVLGMQHMQGAFYLLFLGCGLVILILLMEYIVQYHPRLNKTFAITTRPEE</sequence>
<keyword evidence="6 9" id="KW-0675">Receptor</keyword>
<evidence type="ECO:0000313" key="9">
    <source>
        <dbReference type="EMBL" id="KAG7162346.1"/>
    </source>
</evidence>
<name>A0A8J5JQN5_HOMAM</name>
<evidence type="ECO:0000256" key="4">
    <source>
        <dbReference type="ARBA" id="ARBA00022989"/>
    </source>
</evidence>
<keyword evidence="2" id="KW-1003">Cell membrane</keyword>
<keyword evidence="7" id="KW-0325">Glycoprotein</keyword>
<accession>A0A8J5JQN5</accession>
<comment type="caution">
    <text evidence="9">The sequence shown here is derived from an EMBL/GenBank/DDBJ whole genome shotgun (WGS) entry which is preliminary data.</text>
</comment>
<reference evidence="9" key="1">
    <citation type="journal article" date="2021" name="Sci. Adv.">
        <title>The American lobster genome reveals insights on longevity, neural, and immune adaptations.</title>
        <authorList>
            <person name="Polinski J.M."/>
            <person name="Zimin A.V."/>
            <person name="Clark K.F."/>
            <person name="Kohn A.B."/>
            <person name="Sadowski N."/>
            <person name="Timp W."/>
            <person name="Ptitsyn A."/>
            <person name="Khanna P."/>
            <person name="Romanova D.Y."/>
            <person name="Williams P."/>
            <person name="Greenwood S.J."/>
            <person name="Moroz L.L."/>
            <person name="Walt D.R."/>
            <person name="Bodnar A.G."/>
        </authorList>
    </citation>
    <scope>NUCLEOTIDE SEQUENCE</scope>
    <source>
        <strain evidence="9">GMGI-L3</strain>
    </source>
</reference>